<dbReference type="AlphaFoldDB" id="A0A3Q2X8R8"/>
<feature type="region of interest" description="Disordered" evidence="2">
    <location>
        <begin position="24"/>
        <end position="77"/>
    </location>
</feature>
<dbReference type="InterPro" id="IPR042185">
    <property type="entry name" value="Serpin_sf_2"/>
</dbReference>
<dbReference type="Gene3D" id="3.30.497.10">
    <property type="entry name" value="Antithrombin, subunit I, domain 2"/>
    <property type="match status" value="1"/>
</dbReference>
<dbReference type="KEGG" id="hcq:109518462"/>
<keyword evidence="6" id="KW-1185">Reference proteome</keyword>
<dbReference type="OrthoDB" id="9947020at2759"/>
<proteinExistence type="inferred from homology"/>
<dbReference type="SUPFAM" id="SSF56574">
    <property type="entry name" value="Serpins"/>
    <property type="match status" value="1"/>
</dbReference>
<feature type="compositionally biased region" description="Acidic residues" evidence="2">
    <location>
        <begin position="63"/>
        <end position="73"/>
    </location>
</feature>
<keyword evidence="3" id="KW-0732">Signal</keyword>
<dbReference type="STRING" id="109280.ENSHCOP00000000560"/>
<evidence type="ECO:0000313" key="5">
    <source>
        <dbReference type="Ensembl" id="ENSHCOP00000000560.1"/>
    </source>
</evidence>
<dbReference type="InterPro" id="IPR000215">
    <property type="entry name" value="Serpin_fam"/>
</dbReference>
<dbReference type="SMART" id="SM00093">
    <property type="entry name" value="SERPIN"/>
    <property type="match status" value="1"/>
</dbReference>
<dbReference type="OMA" id="DKHMVDV"/>
<feature type="compositionally biased region" description="Basic and acidic residues" evidence="2">
    <location>
        <begin position="446"/>
        <end position="462"/>
    </location>
</feature>
<evidence type="ECO:0000256" key="1">
    <source>
        <dbReference type="RuleBase" id="RU000411"/>
    </source>
</evidence>
<dbReference type="RefSeq" id="XP_019729848.1">
    <property type="nucleotide sequence ID" value="XM_019874289.1"/>
</dbReference>
<dbReference type="PANTHER" id="PTHR11461">
    <property type="entry name" value="SERINE PROTEASE INHIBITOR, SERPIN"/>
    <property type="match status" value="1"/>
</dbReference>
<evidence type="ECO:0000259" key="4">
    <source>
        <dbReference type="SMART" id="SM00093"/>
    </source>
</evidence>
<dbReference type="GeneID" id="109518462"/>
<evidence type="ECO:0000313" key="6">
    <source>
        <dbReference type="Proteomes" id="UP000264820"/>
    </source>
</evidence>
<dbReference type="GO" id="GO:0004867">
    <property type="term" value="F:serine-type endopeptidase inhibitor activity"/>
    <property type="evidence" value="ECO:0007669"/>
    <property type="project" value="InterPro"/>
</dbReference>
<dbReference type="GeneTree" id="ENSGT00940000158386"/>
<dbReference type="RefSeq" id="XP_019729849.1">
    <property type="nucleotide sequence ID" value="XM_019874290.1"/>
</dbReference>
<dbReference type="InterPro" id="IPR023796">
    <property type="entry name" value="Serpin_dom"/>
</dbReference>
<dbReference type="Pfam" id="PF00079">
    <property type="entry name" value="Serpin"/>
    <property type="match status" value="1"/>
</dbReference>
<evidence type="ECO:0000256" key="2">
    <source>
        <dbReference type="SAM" id="MobiDB-lite"/>
    </source>
</evidence>
<organism evidence="5 6">
    <name type="scientific">Hippocampus comes</name>
    <name type="common">Tiger tail seahorse</name>
    <dbReference type="NCBI Taxonomy" id="109280"/>
    <lineage>
        <taxon>Eukaryota</taxon>
        <taxon>Metazoa</taxon>
        <taxon>Chordata</taxon>
        <taxon>Craniata</taxon>
        <taxon>Vertebrata</taxon>
        <taxon>Euteleostomi</taxon>
        <taxon>Actinopterygii</taxon>
        <taxon>Neopterygii</taxon>
        <taxon>Teleostei</taxon>
        <taxon>Neoteleostei</taxon>
        <taxon>Acanthomorphata</taxon>
        <taxon>Syngnathiaria</taxon>
        <taxon>Syngnathiformes</taxon>
        <taxon>Syngnathoidei</taxon>
        <taxon>Syngnathidae</taxon>
        <taxon>Hippocampus</taxon>
    </lineage>
</organism>
<dbReference type="PANTHER" id="PTHR11461:SF20">
    <property type="entry name" value="ALPHA-2-ANTIPLASMIN"/>
    <property type="match status" value="1"/>
</dbReference>
<sequence>MDLRLTLLFICLYNQGVTNAQVAEEESTPLAPSSQEINDKTPEPSTVSTTASPLLSMATSAPGEEDSSEEDEGCVSIGRNPEATDAIATAIRKLGVQLLQNLKTTQEQPNVIISPFSIALALSQLALGAVNETEELLMQHLHGNTITCFHHAVHHILGQLRNSDLKIATRIFLRRGFTPKDDFLQESKRLYDSEPAVLESVKQLNDWVENATNGKMKDFLSALPPNMLLMLINAIHFKGEWEARFDPRFTTTGAFFLDDKHMVNVDVMESSKHPLSFLFDSELESQVASFPFVKGMSFLVIMPMSGHVNVSSLAPKLNITSIYARLPKQRVVHVKVPKFKMEYAQELQEVFTKLGLGDMFSSPNLADIADGPLLVSSILHKAAMEINEEGAEASAATTVVISRSSNPVFYLSHPFLFALVDDKTHVPVFMGVINNPNPGAPVLPRGESKSMEKDVLQNDKNEMAAFGGPPK</sequence>
<dbReference type="Ensembl" id="ENSHCOT00000013579.1">
    <property type="protein sequence ID" value="ENSHCOP00000000560.1"/>
    <property type="gene ID" value="ENSHCOG00000001387.1"/>
</dbReference>
<feature type="chain" id="PRO_5044598441" description="Serpin domain-containing protein" evidence="3">
    <location>
        <begin position="21"/>
        <end position="471"/>
    </location>
</feature>
<dbReference type="Gene3D" id="2.30.39.10">
    <property type="entry name" value="Alpha-1-antitrypsin, domain 1"/>
    <property type="match status" value="1"/>
</dbReference>
<dbReference type="GO" id="GO:0005615">
    <property type="term" value="C:extracellular space"/>
    <property type="evidence" value="ECO:0007669"/>
    <property type="project" value="InterPro"/>
</dbReference>
<name>A0A3Q2X8R8_HIPCM</name>
<accession>A0A3Q2X8R8</accession>
<comment type="similarity">
    <text evidence="1">Belongs to the serpin family.</text>
</comment>
<feature type="compositionally biased region" description="Polar residues" evidence="2">
    <location>
        <begin position="43"/>
        <end position="59"/>
    </location>
</feature>
<protein>
    <recommendedName>
        <fullName evidence="4">Serpin domain-containing protein</fullName>
    </recommendedName>
</protein>
<feature type="domain" description="Serpin" evidence="4">
    <location>
        <begin position="96"/>
        <end position="436"/>
    </location>
</feature>
<dbReference type="CTD" id="563663"/>
<feature type="region of interest" description="Disordered" evidence="2">
    <location>
        <begin position="439"/>
        <end position="471"/>
    </location>
</feature>
<dbReference type="Ensembl" id="ENSHCOT00000013582.1">
    <property type="protein sequence ID" value="ENSHCOP00000000563.1"/>
    <property type="gene ID" value="ENSHCOG00000001387.1"/>
</dbReference>
<dbReference type="InterPro" id="IPR036186">
    <property type="entry name" value="Serpin_sf"/>
</dbReference>
<dbReference type="InterPro" id="IPR042178">
    <property type="entry name" value="Serpin_sf_1"/>
</dbReference>
<evidence type="ECO:0000256" key="3">
    <source>
        <dbReference type="SAM" id="SignalP"/>
    </source>
</evidence>
<feature type="signal peptide" evidence="3">
    <location>
        <begin position="1"/>
        <end position="20"/>
    </location>
</feature>
<dbReference type="Proteomes" id="UP000264820">
    <property type="component" value="Unplaced"/>
</dbReference>
<reference evidence="5" key="1">
    <citation type="submission" date="2025-05" db="UniProtKB">
        <authorList>
            <consortium name="Ensembl"/>
        </authorList>
    </citation>
    <scope>IDENTIFICATION</scope>
</reference>